<feature type="compositionally biased region" description="Acidic residues" evidence="1">
    <location>
        <begin position="486"/>
        <end position="495"/>
    </location>
</feature>
<dbReference type="InterPro" id="IPR003347">
    <property type="entry name" value="JmjC_dom"/>
</dbReference>
<evidence type="ECO:0000313" key="5">
    <source>
        <dbReference type="Proteomes" id="UP001249851"/>
    </source>
</evidence>
<feature type="region of interest" description="Disordered" evidence="1">
    <location>
        <begin position="473"/>
        <end position="509"/>
    </location>
</feature>
<feature type="non-terminal residue" evidence="4">
    <location>
        <position position="1"/>
    </location>
</feature>
<dbReference type="AlphaFoldDB" id="A0AAD9QQG7"/>
<evidence type="ECO:0000256" key="1">
    <source>
        <dbReference type="SAM" id="MobiDB-lite"/>
    </source>
</evidence>
<gene>
    <name evidence="4" type="ORF">P5673_011202</name>
</gene>
<dbReference type="PANTHER" id="PTHR12461:SF27">
    <property type="entry name" value="JMJC DOMAIN-CONTAINING PROTEIN"/>
    <property type="match status" value="1"/>
</dbReference>
<dbReference type="PROSITE" id="PS51184">
    <property type="entry name" value="JMJC"/>
    <property type="match status" value="1"/>
</dbReference>
<feature type="compositionally biased region" description="Basic and acidic residues" evidence="1">
    <location>
        <begin position="496"/>
        <end position="509"/>
    </location>
</feature>
<organism evidence="4 5">
    <name type="scientific">Acropora cervicornis</name>
    <name type="common">Staghorn coral</name>
    <dbReference type="NCBI Taxonomy" id="6130"/>
    <lineage>
        <taxon>Eukaryota</taxon>
        <taxon>Metazoa</taxon>
        <taxon>Cnidaria</taxon>
        <taxon>Anthozoa</taxon>
        <taxon>Hexacorallia</taxon>
        <taxon>Scleractinia</taxon>
        <taxon>Astrocoeniina</taxon>
        <taxon>Acroporidae</taxon>
        <taxon>Acropora</taxon>
    </lineage>
</organism>
<reference evidence="4" key="2">
    <citation type="journal article" date="2023" name="Science">
        <title>Genomic signatures of disease resistance in endangered staghorn corals.</title>
        <authorList>
            <person name="Vollmer S.V."/>
            <person name="Selwyn J.D."/>
            <person name="Despard B.A."/>
            <person name="Roesel C.L."/>
        </authorList>
    </citation>
    <scope>NUCLEOTIDE SEQUENCE</scope>
    <source>
        <strain evidence="4">K2</strain>
    </source>
</reference>
<reference evidence="4" key="1">
    <citation type="journal article" date="2023" name="G3 (Bethesda)">
        <title>Whole genome assembly and annotation of the endangered Caribbean coral Acropora cervicornis.</title>
        <authorList>
            <person name="Selwyn J.D."/>
            <person name="Vollmer S.V."/>
        </authorList>
    </citation>
    <scope>NUCLEOTIDE SEQUENCE</scope>
    <source>
        <strain evidence="4">K2</strain>
    </source>
</reference>
<dbReference type="SUPFAM" id="SSF51197">
    <property type="entry name" value="Clavaminate synthase-like"/>
    <property type="match status" value="1"/>
</dbReference>
<keyword evidence="2" id="KW-0732">Signal</keyword>
<accession>A0AAD9QQG7</accession>
<evidence type="ECO:0000313" key="4">
    <source>
        <dbReference type="EMBL" id="KAK2565251.1"/>
    </source>
</evidence>
<evidence type="ECO:0000259" key="3">
    <source>
        <dbReference type="PROSITE" id="PS51184"/>
    </source>
</evidence>
<feature type="chain" id="PRO_5041951022" evidence="2">
    <location>
        <begin position="30"/>
        <end position="509"/>
    </location>
</feature>
<feature type="signal peptide" evidence="2">
    <location>
        <begin position="1"/>
        <end position="29"/>
    </location>
</feature>
<name>A0AAD9QQG7_ACRCE</name>
<dbReference type="Gene3D" id="2.60.120.650">
    <property type="entry name" value="Cupin"/>
    <property type="match status" value="1"/>
</dbReference>
<dbReference type="SMART" id="SM00558">
    <property type="entry name" value="JmjC"/>
    <property type="match status" value="1"/>
</dbReference>
<sequence>KLSMNLGRFLSIIIALLIVSLTLLNDADSSKDVPMGHLKPLGHHRPPETNLVDDLQEMPTPQEFWTKYVLPSKAAVLRGAAKHGRAFTQWTDEYLKDKFADLEVRLEGKKEKSSIVPVGAKGVGRDTIGNFIDHYHKNGSNLYIVSELPTPMWPDVTVISPLTCGLLKDRLVEVDLWMSGGGTKSILHKDAYNAINCLYNGTKTWKLIEYKYEDKIYKAWEPPQMVGGFSRINVLSVDLLKYPKVSEVPWSFVTVNAGDCLFLPKSYYHQVSSYGTQNIAVSLLFSRLDGVSNIDFTGCDQALSSKPLSEMDVDWKFPGHGNLSMGNTDVETVRDSILEYFGGDEKLDKDGILRNEEIQIFDLLGGNQKGFVTKDDVRRSSRDKMRKIVLAMEGTDVSNTPEAEYGLIDASYARNLIENLVLQSGSISRDSLIGAYVKLFNKLRDNDNNSDTVTEEEVRRNIDRALQRYLDWVREPEDIPQSQEAYGEDDEEEREAEMKEAEEIPHEEL</sequence>
<dbReference type="Pfam" id="PF13621">
    <property type="entry name" value="Cupin_8"/>
    <property type="match status" value="1"/>
</dbReference>
<dbReference type="EMBL" id="JARQWQ010000020">
    <property type="protein sequence ID" value="KAK2565251.1"/>
    <property type="molecule type" value="Genomic_DNA"/>
</dbReference>
<comment type="caution">
    <text evidence="4">The sequence shown here is derived from an EMBL/GenBank/DDBJ whole genome shotgun (WGS) entry which is preliminary data.</text>
</comment>
<dbReference type="FunFam" id="2.60.120.650:FF:000025">
    <property type="entry name" value="Lysine-specific demethylase 8"/>
    <property type="match status" value="1"/>
</dbReference>
<keyword evidence="5" id="KW-1185">Reference proteome</keyword>
<proteinExistence type="predicted"/>
<dbReference type="Proteomes" id="UP001249851">
    <property type="component" value="Unassembled WGS sequence"/>
</dbReference>
<protein>
    <submittedName>
        <fullName evidence="4">Bifunctional peptidase and (3S)-lysyl hydroxylase Jmjd7</fullName>
    </submittedName>
</protein>
<evidence type="ECO:0000256" key="2">
    <source>
        <dbReference type="SAM" id="SignalP"/>
    </source>
</evidence>
<feature type="domain" description="JmjC" evidence="3">
    <location>
        <begin position="137"/>
        <end position="302"/>
    </location>
</feature>
<dbReference type="InterPro" id="IPR041667">
    <property type="entry name" value="Cupin_8"/>
</dbReference>
<dbReference type="PANTHER" id="PTHR12461">
    <property type="entry name" value="HYPOXIA-INDUCIBLE FACTOR 1 ALPHA INHIBITOR-RELATED"/>
    <property type="match status" value="1"/>
</dbReference>